<keyword evidence="3" id="KW-0547">Nucleotide-binding</keyword>
<dbReference type="PANTHER" id="PTHR43166:SF4">
    <property type="entry name" value="PHOSPHONATES IMPORT ATP-BINDING PROTEIN PHNC"/>
    <property type="match status" value="1"/>
</dbReference>
<evidence type="ECO:0000256" key="1">
    <source>
        <dbReference type="ARBA" id="ARBA00005417"/>
    </source>
</evidence>
<dbReference type="GO" id="GO:0005524">
    <property type="term" value="F:ATP binding"/>
    <property type="evidence" value="ECO:0007669"/>
    <property type="project" value="UniProtKB-KW"/>
</dbReference>
<feature type="domain" description="ABC transporter" evidence="5">
    <location>
        <begin position="5"/>
        <end position="235"/>
    </location>
</feature>
<organism evidence="6 7">
    <name type="scientific">Clostridium argentinense CDC 2741</name>
    <dbReference type="NCBI Taxonomy" id="1418104"/>
    <lineage>
        <taxon>Bacteria</taxon>
        <taxon>Bacillati</taxon>
        <taxon>Bacillota</taxon>
        <taxon>Clostridia</taxon>
        <taxon>Eubacteriales</taxon>
        <taxon>Clostridiaceae</taxon>
        <taxon>Clostridium</taxon>
    </lineage>
</organism>
<dbReference type="GO" id="GO:0015424">
    <property type="term" value="F:ABC-type amino acid transporter activity"/>
    <property type="evidence" value="ECO:0007669"/>
    <property type="project" value="InterPro"/>
</dbReference>
<dbReference type="Proteomes" id="UP000031366">
    <property type="component" value="Unassembled WGS sequence"/>
</dbReference>
<dbReference type="InterPro" id="IPR003439">
    <property type="entry name" value="ABC_transporter-like_ATP-bd"/>
</dbReference>
<dbReference type="InterPro" id="IPR017871">
    <property type="entry name" value="ABC_transporter-like_CS"/>
</dbReference>
<proteinExistence type="inferred from homology"/>
<dbReference type="AlphaFoldDB" id="A0A0C1TZZ1"/>
<keyword evidence="4" id="KW-0067">ATP-binding</keyword>
<dbReference type="Gene3D" id="3.40.50.300">
    <property type="entry name" value="P-loop containing nucleotide triphosphate hydrolases"/>
    <property type="match status" value="1"/>
</dbReference>
<accession>A0A0C1TZZ1</accession>
<protein>
    <submittedName>
        <fullName evidence="6">ABC transporter family protein</fullName>
    </submittedName>
</protein>
<dbReference type="PANTHER" id="PTHR43166">
    <property type="entry name" value="AMINO ACID IMPORT ATP-BINDING PROTEIN"/>
    <property type="match status" value="1"/>
</dbReference>
<reference evidence="6 7" key="1">
    <citation type="journal article" date="2015" name="Infect. Genet. Evol.">
        <title>Genomic sequences of six botulinum neurotoxin-producing strains representing three clostridial species illustrate the mobility and diversity of botulinum neurotoxin genes.</title>
        <authorList>
            <person name="Smith T.J."/>
            <person name="Hill K.K."/>
            <person name="Xie G."/>
            <person name="Foley B.T."/>
            <person name="Williamson C.H."/>
            <person name="Foster J.T."/>
            <person name="Johnson S.L."/>
            <person name="Chertkov O."/>
            <person name="Teshima H."/>
            <person name="Gibbons H.S."/>
            <person name="Johnsky L.A."/>
            <person name="Karavis M.A."/>
            <person name="Smith L.A."/>
        </authorList>
    </citation>
    <scope>NUCLEOTIDE SEQUENCE [LARGE SCALE GENOMIC DNA]</scope>
    <source>
        <strain evidence="6 7">CDC 2741</strain>
    </source>
</reference>
<keyword evidence="7" id="KW-1185">Reference proteome</keyword>
<evidence type="ECO:0000256" key="2">
    <source>
        <dbReference type="ARBA" id="ARBA00022448"/>
    </source>
</evidence>
<dbReference type="InterPro" id="IPR030679">
    <property type="entry name" value="ABC_ATPase_HisP-typ"/>
</dbReference>
<dbReference type="EMBL" id="AYSO01000020">
    <property type="protein sequence ID" value="KIE44833.1"/>
    <property type="molecule type" value="Genomic_DNA"/>
</dbReference>
<dbReference type="InterPro" id="IPR050086">
    <property type="entry name" value="MetN_ABC_transporter-like"/>
</dbReference>
<dbReference type="Pfam" id="PF00005">
    <property type="entry name" value="ABC_tran"/>
    <property type="match status" value="1"/>
</dbReference>
<dbReference type="SMART" id="SM00382">
    <property type="entry name" value="AAA"/>
    <property type="match status" value="1"/>
</dbReference>
<evidence type="ECO:0000256" key="3">
    <source>
        <dbReference type="ARBA" id="ARBA00022741"/>
    </source>
</evidence>
<dbReference type="STRING" id="29341.RSJ17_06940"/>
<dbReference type="InterPro" id="IPR027417">
    <property type="entry name" value="P-loop_NTPase"/>
</dbReference>
<dbReference type="PROSITE" id="PS00211">
    <property type="entry name" value="ABC_TRANSPORTER_1"/>
    <property type="match status" value="1"/>
</dbReference>
<dbReference type="InterPro" id="IPR003593">
    <property type="entry name" value="AAA+_ATPase"/>
</dbReference>
<evidence type="ECO:0000256" key="4">
    <source>
        <dbReference type="ARBA" id="ARBA00022840"/>
    </source>
</evidence>
<name>A0A0C1TZZ1_9CLOT</name>
<dbReference type="PIRSF" id="PIRSF039085">
    <property type="entry name" value="ABC_ATPase_HisP"/>
    <property type="match status" value="1"/>
</dbReference>
<evidence type="ECO:0000259" key="5">
    <source>
        <dbReference type="PROSITE" id="PS50893"/>
    </source>
</evidence>
<gene>
    <name evidence="6" type="ORF">U732_827</name>
</gene>
<keyword evidence="2" id="KW-0813">Transport</keyword>
<dbReference type="GO" id="GO:0016887">
    <property type="term" value="F:ATP hydrolysis activity"/>
    <property type="evidence" value="ECO:0007669"/>
    <property type="project" value="InterPro"/>
</dbReference>
<dbReference type="SUPFAM" id="SSF52540">
    <property type="entry name" value="P-loop containing nucleoside triphosphate hydrolases"/>
    <property type="match status" value="1"/>
</dbReference>
<evidence type="ECO:0000313" key="6">
    <source>
        <dbReference type="EMBL" id="KIE44833.1"/>
    </source>
</evidence>
<evidence type="ECO:0000313" key="7">
    <source>
        <dbReference type="Proteomes" id="UP000031366"/>
    </source>
</evidence>
<sequence length="243" mass="27438">MKTILSVEKINKFYENNHVLKDVSFNVNKGEILAMIGSSGSGKSTILRCISQLEKINSGKIKINDEIIQGNKKLSSKVGMVFQNFNLFPHYTVVQNISKPLMIVNKVPEREANKKALELLRKVKLQGKENSYPYQLSGGQKQRVAIARAMALEPDIYLFDEPTSALDPELSIEVFNTIKGLAEEGQTMIIVTHQINFIKNIANKIIFMENGKILKSGNVEEMFNNYDENNKIKRFIDLTTAVI</sequence>
<dbReference type="PROSITE" id="PS50893">
    <property type="entry name" value="ABC_TRANSPORTER_2"/>
    <property type="match status" value="1"/>
</dbReference>
<comment type="caution">
    <text evidence="6">The sequence shown here is derived from an EMBL/GenBank/DDBJ whole genome shotgun (WGS) entry which is preliminary data.</text>
</comment>
<comment type="similarity">
    <text evidence="1">Belongs to the ABC transporter superfamily.</text>
</comment>